<dbReference type="GO" id="GO:0016020">
    <property type="term" value="C:membrane"/>
    <property type="evidence" value="ECO:0007669"/>
    <property type="project" value="InterPro"/>
</dbReference>
<dbReference type="GO" id="GO:0000155">
    <property type="term" value="F:phosphorelay sensor kinase activity"/>
    <property type="evidence" value="ECO:0007669"/>
    <property type="project" value="InterPro"/>
</dbReference>
<feature type="transmembrane region" description="Helical" evidence="1">
    <location>
        <begin position="110"/>
        <end position="131"/>
    </location>
</feature>
<sequence length="342" mass="40159">MKFFWKYLFPGCYGLLVYITLRILDDSITGFKFWQRDWRVNAIEITCCIIMSFVTVFIFRKMLDRFDRKLSKPISYKTVMGELGWVFLYVLVSSNAIFTPMAALTDDGLSWGDFATINIIPLLFSLIYYMVVRSNKLLQAYVDNQLQLEKMTNDQLQTELKFLKAQYHPHFLFNALNTIYFQMDESVADAKKSIEKFSGLLRYQLYDQQQMVPIKQEIDYLRNFIELQQARSSERLRLQVDFDEHLNGEQVYPLLFLPLIENAFKYVGGNYHLSIRLQKENDNILLEVCNSLPEHLPVKKIATGIGIENLRRRLALLYPGKHQLSCRRNNDNYTASLNLLLS</sequence>
<reference evidence="3 4" key="1">
    <citation type="submission" date="2016-10" db="EMBL/GenBank/DDBJ databases">
        <authorList>
            <person name="Varghese N."/>
            <person name="Submissions S."/>
        </authorList>
    </citation>
    <scope>NUCLEOTIDE SEQUENCE [LARGE SCALE GENOMIC DNA]</scope>
    <source>
        <strain evidence="3 4">DSM 25353</strain>
    </source>
</reference>
<proteinExistence type="predicted"/>
<dbReference type="PANTHER" id="PTHR34220:SF7">
    <property type="entry name" value="SENSOR HISTIDINE KINASE YPDA"/>
    <property type="match status" value="1"/>
</dbReference>
<keyword evidence="3" id="KW-0808">Transferase</keyword>
<dbReference type="SUPFAM" id="SSF55874">
    <property type="entry name" value="ATPase domain of HSP90 chaperone/DNA topoisomerase II/histidine kinase"/>
    <property type="match status" value="1"/>
</dbReference>
<dbReference type="EMBL" id="FNNO01000002">
    <property type="protein sequence ID" value="SDW40288.1"/>
    <property type="molecule type" value="Genomic_DNA"/>
</dbReference>
<dbReference type="Proteomes" id="UP000198711">
    <property type="component" value="Unassembled WGS sequence"/>
</dbReference>
<dbReference type="PANTHER" id="PTHR34220">
    <property type="entry name" value="SENSOR HISTIDINE KINASE YPDA"/>
    <property type="match status" value="1"/>
</dbReference>
<dbReference type="AlphaFoldDB" id="A0A8X8IFD5"/>
<keyword evidence="3" id="KW-0418">Kinase</keyword>
<evidence type="ECO:0000259" key="2">
    <source>
        <dbReference type="Pfam" id="PF06580"/>
    </source>
</evidence>
<dbReference type="Gene3D" id="3.30.565.10">
    <property type="entry name" value="Histidine kinase-like ATPase, C-terminal domain"/>
    <property type="match status" value="1"/>
</dbReference>
<evidence type="ECO:0000313" key="4">
    <source>
        <dbReference type="Proteomes" id="UP000198711"/>
    </source>
</evidence>
<accession>A0A8X8IFD5</accession>
<keyword evidence="1" id="KW-0812">Transmembrane</keyword>
<dbReference type="InterPro" id="IPR010559">
    <property type="entry name" value="Sig_transdc_His_kin_internal"/>
</dbReference>
<organism evidence="3 4">
    <name type="scientific">Hydrobacter penzbergensis</name>
    <dbReference type="NCBI Taxonomy" id="1235997"/>
    <lineage>
        <taxon>Bacteria</taxon>
        <taxon>Pseudomonadati</taxon>
        <taxon>Bacteroidota</taxon>
        <taxon>Chitinophagia</taxon>
        <taxon>Chitinophagales</taxon>
        <taxon>Chitinophagaceae</taxon>
        <taxon>Hydrobacter</taxon>
    </lineage>
</organism>
<dbReference type="Pfam" id="PF06580">
    <property type="entry name" value="His_kinase"/>
    <property type="match status" value="1"/>
</dbReference>
<feature type="transmembrane region" description="Helical" evidence="1">
    <location>
        <begin position="7"/>
        <end position="24"/>
    </location>
</feature>
<gene>
    <name evidence="3" type="ORF">SAMN05444410_102216</name>
</gene>
<comment type="caution">
    <text evidence="3">The sequence shown here is derived from an EMBL/GenBank/DDBJ whole genome shotgun (WGS) entry which is preliminary data.</text>
</comment>
<keyword evidence="4" id="KW-1185">Reference proteome</keyword>
<feature type="domain" description="Signal transduction histidine kinase internal region" evidence="2">
    <location>
        <begin position="158"/>
        <end position="236"/>
    </location>
</feature>
<evidence type="ECO:0000313" key="3">
    <source>
        <dbReference type="EMBL" id="SDW40288.1"/>
    </source>
</evidence>
<protein>
    <submittedName>
        <fullName evidence="3">Histidine kinase</fullName>
    </submittedName>
</protein>
<dbReference type="RefSeq" id="WP_092722360.1">
    <property type="nucleotide sequence ID" value="NZ_FNNO01000002.1"/>
</dbReference>
<dbReference type="InterPro" id="IPR036890">
    <property type="entry name" value="HATPase_C_sf"/>
</dbReference>
<feature type="transmembrane region" description="Helical" evidence="1">
    <location>
        <begin position="79"/>
        <end position="98"/>
    </location>
</feature>
<keyword evidence="1" id="KW-1133">Transmembrane helix</keyword>
<dbReference type="InterPro" id="IPR050640">
    <property type="entry name" value="Bact_2-comp_sensor_kinase"/>
</dbReference>
<evidence type="ECO:0000256" key="1">
    <source>
        <dbReference type="SAM" id="Phobius"/>
    </source>
</evidence>
<name>A0A8X8IFD5_9BACT</name>
<keyword evidence="1" id="KW-0472">Membrane</keyword>
<feature type="transmembrane region" description="Helical" evidence="1">
    <location>
        <begin position="40"/>
        <end position="59"/>
    </location>
</feature>